<feature type="transmembrane region" description="Helical" evidence="1">
    <location>
        <begin position="12"/>
        <end position="34"/>
    </location>
</feature>
<feature type="transmembrane region" description="Helical" evidence="1">
    <location>
        <begin position="294"/>
        <end position="315"/>
    </location>
</feature>
<feature type="transmembrane region" description="Helical" evidence="1">
    <location>
        <begin position="177"/>
        <end position="196"/>
    </location>
</feature>
<feature type="transmembrane region" description="Helical" evidence="1">
    <location>
        <begin position="40"/>
        <end position="62"/>
    </location>
</feature>
<proteinExistence type="predicted"/>
<dbReference type="Proteomes" id="UP001652432">
    <property type="component" value="Unassembled WGS sequence"/>
</dbReference>
<evidence type="ECO:0000313" key="3">
    <source>
        <dbReference type="Proteomes" id="UP001652432"/>
    </source>
</evidence>
<feature type="transmembrane region" description="Helical" evidence="1">
    <location>
        <begin position="83"/>
        <end position="99"/>
    </location>
</feature>
<feature type="transmembrane region" description="Helical" evidence="1">
    <location>
        <begin position="119"/>
        <end position="140"/>
    </location>
</feature>
<feature type="transmembrane region" description="Helical" evidence="1">
    <location>
        <begin position="321"/>
        <end position="347"/>
    </location>
</feature>
<comment type="caution">
    <text evidence="2">The sequence shown here is derived from an EMBL/GenBank/DDBJ whole genome shotgun (WGS) entry which is preliminary data.</text>
</comment>
<feature type="transmembrane region" description="Helical" evidence="1">
    <location>
        <begin position="264"/>
        <end position="282"/>
    </location>
</feature>
<sequence length="510" mass="54294">MRINRSKFKEKFVETLKAVFPIIAIVLLLCFTIAPISPSIVMAFLIGGVLLIVGMLLFSIGVDLSMTPMGERVGTTMTKSKKLSIVILVGFIMGFVITLSEPDLQVLAQQVPSVPNIVLILAVAAGVGFFLVAALLRMLLSISLPKMLVICYLIVFGLALFVPADFLSVAFDSGGVTTGPMTVPFIMALGIGISAIRSDKHASDDSFGLVALCSVGPIIAVLILGLIYHPDSMDYVPQAIPEIQDSVALWHMFATEIPEYMKEMVVSLLPIIVFFGIFQLIARDIKKKTLIKIGIGLVYTYVGLVLFLTGVNVGFMPAGNYLGQVIAGLPYRFIIVPIGMIIGYFIVQAEPAVFVLTKQVEELTDGAISAGAMGTSLSVGVSVSIGLAMIRVLTGISIMWFLIPGYAVALILTFFVPKIFTAIAFDSGGVASGPMTATFLLPFAMGACSSVGGNIITDAFGVVAMVAMTPLITIQILGVIYRIKAENLKKHAAGMAATLEAYGDMEIIEL</sequence>
<dbReference type="Pfam" id="PF07556">
    <property type="entry name" value="DUF1538"/>
    <property type="match status" value="2"/>
</dbReference>
<name>A0ABT2T4X4_9FIRM</name>
<keyword evidence="1" id="KW-0472">Membrane</keyword>
<feature type="transmembrane region" description="Helical" evidence="1">
    <location>
        <begin position="396"/>
        <end position="416"/>
    </location>
</feature>
<keyword evidence="1" id="KW-1133">Transmembrane helix</keyword>
<keyword evidence="1" id="KW-0812">Transmembrane</keyword>
<feature type="transmembrane region" description="Helical" evidence="1">
    <location>
        <begin position="368"/>
        <end position="390"/>
    </location>
</feature>
<evidence type="ECO:0000313" key="2">
    <source>
        <dbReference type="EMBL" id="MCU6745297.1"/>
    </source>
</evidence>
<organism evidence="2 3">
    <name type="scientific">Suilimivivens aceti</name>
    <dbReference type="NCBI Taxonomy" id="2981774"/>
    <lineage>
        <taxon>Bacteria</taxon>
        <taxon>Bacillati</taxon>
        <taxon>Bacillota</taxon>
        <taxon>Clostridia</taxon>
        <taxon>Lachnospirales</taxon>
        <taxon>Lachnospiraceae</taxon>
        <taxon>Suilimivivens</taxon>
    </lineage>
</organism>
<accession>A0ABT2T4X4</accession>
<reference evidence="2 3" key="1">
    <citation type="journal article" date="2021" name="ISME Commun">
        <title>Automated analysis of genomic sequences facilitates high-throughput and comprehensive description of bacteria.</title>
        <authorList>
            <person name="Hitch T.C.A."/>
        </authorList>
    </citation>
    <scope>NUCLEOTIDE SEQUENCE [LARGE SCALE GENOMIC DNA]</scope>
    <source>
        <strain evidence="2 3">Sanger_18</strain>
    </source>
</reference>
<keyword evidence="3" id="KW-1185">Reference proteome</keyword>
<dbReference type="InterPro" id="IPR011435">
    <property type="entry name" value="UmpAB"/>
</dbReference>
<dbReference type="RefSeq" id="WP_262575332.1">
    <property type="nucleotide sequence ID" value="NZ_JAOQKJ010000010.1"/>
</dbReference>
<gene>
    <name evidence="2" type="ORF">OCV77_12495</name>
</gene>
<feature type="transmembrane region" description="Helical" evidence="1">
    <location>
        <begin position="462"/>
        <end position="481"/>
    </location>
</feature>
<evidence type="ECO:0000256" key="1">
    <source>
        <dbReference type="SAM" id="Phobius"/>
    </source>
</evidence>
<feature type="transmembrane region" description="Helical" evidence="1">
    <location>
        <begin position="147"/>
        <end position="171"/>
    </location>
</feature>
<feature type="transmembrane region" description="Helical" evidence="1">
    <location>
        <begin position="208"/>
        <end position="228"/>
    </location>
</feature>
<dbReference type="EMBL" id="JAOQKJ010000010">
    <property type="protein sequence ID" value="MCU6745297.1"/>
    <property type="molecule type" value="Genomic_DNA"/>
</dbReference>
<protein>
    <submittedName>
        <fullName evidence="2">DUF1538 domain-containing protein</fullName>
    </submittedName>
</protein>